<reference evidence="3" key="1">
    <citation type="journal article" date="2016" name="Proc. Natl. Acad. Sci. U.S.A.">
        <title>Chromosome-level assembly of Arabidopsis thaliana Ler reveals the extent of translocation and inversion polymorphisms.</title>
        <authorList>
            <person name="Zapata L."/>
            <person name="Ding J."/>
            <person name="Willing E.M."/>
            <person name="Hartwig B."/>
            <person name="Bezdan D."/>
            <person name="Jiao W.B."/>
            <person name="Patel V."/>
            <person name="Velikkakam James G."/>
            <person name="Koornneef M."/>
            <person name="Ossowski S."/>
            <person name="Schneeberger K."/>
        </authorList>
    </citation>
    <scope>NUCLEOTIDE SEQUENCE [LARGE SCALE GENOMIC DNA]</scope>
    <source>
        <strain evidence="3">cv. Landsberg erecta</strain>
    </source>
</reference>
<dbReference type="AlphaFoldDB" id="A0A178VLZ3"/>
<feature type="compositionally biased region" description="Basic and acidic residues" evidence="1">
    <location>
        <begin position="63"/>
        <end position="74"/>
    </location>
</feature>
<dbReference type="EMBL" id="LUHQ01000002">
    <property type="protein sequence ID" value="OAP07397.1"/>
    <property type="molecule type" value="Genomic_DNA"/>
</dbReference>
<gene>
    <name evidence="2" type="ordered locus">AXX17_At2g09200</name>
</gene>
<dbReference type="Pfam" id="PF14223">
    <property type="entry name" value="Retrotran_gag_2"/>
    <property type="match status" value="1"/>
</dbReference>
<dbReference type="PANTHER" id="PTHR47481">
    <property type="match status" value="1"/>
</dbReference>
<organism evidence="2 3">
    <name type="scientific">Arabidopsis thaliana</name>
    <name type="common">Mouse-ear cress</name>
    <dbReference type="NCBI Taxonomy" id="3702"/>
    <lineage>
        <taxon>Eukaryota</taxon>
        <taxon>Viridiplantae</taxon>
        <taxon>Streptophyta</taxon>
        <taxon>Embryophyta</taxon>
        <taxon>Tracheophyta</taxon>
        <taxon>Spermatophyta</taxon>
        <taxon>Magnoliopsida</taxon>
        <taxon>eudicotyledons</taxon>
        <taxon>Gunneridae</taxon>
        <taxon>Pentapetalae</taxon>
        <taxon>rosids</taxon>
        <taxon>malvids</taxon>
        <taxon>Brassicales</taxon>
        <taxon>Brassicaceae</taxon>
        <taxon>Camelineae</taxon>
        <taxon>Arabidopsis</taxon>
    </lineage>
</organism>
<proteinExistence type="predicted"/>
<name>A0A178VLZ3_ARATH</name>
<dbReference type="PANTHER" id="PTHR47481:SF41">
    <property type="entry name" value="COPIA-LIKE POLYPROTEIN_RETROTRANSPOSON"/>
    <property type="match status" value="1"/>
</dbReference>
<feature type="compositionally biased region" description="Low complexity" evidence="1">
    <location>
        <begin position="51"/>
        <end position="61"/>
    </location>
</feature>
<feature type="region of interest" description="Disordered" evidence="1">
    <location>
        <begin position="47"/>
        <end position="74"/>
    </location>
</feature>
<comment type="caution">
    <text evidence="2">The sequence shown here is derived from an EMBL/GenBank/DDBJ whole genome shotgun (WGS) entry which is preliminary data.</text>
</comment>
<evidence type="ECO:0000256" key="1">
    <source>
        <dbReference type="SAM" id="MobiDB-lite"/>
    </source>
</evidence>
<protein>
    <submittedName>
        <fullName evidence="2">Uncharacterized protein</fullName>
    </submittedName>
</protein>
<evidence type="ECO:0000313" key="3">
    <source>
        <dbReference type="Proteomes" id="UP000078284"/>
    </source>
</evidence>
<evidence type="ECO:0000313" key="2">
    <source>
        <dbReference type="EMBL" id="OAP07397.1"/>
    </source>
</evidence>
<accession>A0A178VLZ3</accession>
<dbReference type="Proteomes" id="UP000078284">
    <property type="component" value="Chromosome 2"/>
</dbReference>
<sequence length="223" mass="24979">MSAAASTRHTSWMVATAIAAVETRWNYPLRFFNKDVRARLRAIAVTSRPPSSASSSSSSSADLVKENHPMPKSEASMERVINGMSKSSGLTLPDFSITPGFDFPFTDIWVRIENQFRNNKEARAIQLDNELRSTEIGDQSIQAYCQKLKSISDLLANVDAPVSERNLVIYMLNDLNEKFDNINYVIKHKDPFPSFETAKSMLQLEETRLKSPINMAGLPISAF</sequence>
<dbReference type="ExpressionAtlas" id="A0A178VLZ3">
    <property type="expression patterns" value="baseline and differential"/>
</dbReference>